<gene>
    <name evidence="1" type="ORF">BDY19DRAFT_924469</name>
</gene>
<reference evidence="1" key="1">
    <citation type="journal article" date="2021" name="Environ. Microbiol.">
        <title>Gene family expansions and transcriptome signatures uncover fungal adaptations to wood decay.</title>
        <authorList>
            <person name="Hage H."/>
            <person name="Miyauchi S."/>
            <person name="Viragh M."/>
            <person name="Drula E."/>
            <person name="Min B."/>
            <person name="Chaduli D."/>
            <person name="Navarro D."/>
            <person name="Favel A."/>
            <person name="Norest M."/>
            <person name="Lesage-Meessen L."/>
            <person name="Balint B."/>
            <person name="Merenyi Z."/>
            <person name="de Eugenio L."/>
            <person name="Morin E."/>
            <person name="Martinez A.T."/>
            <person name="Baldrian P."/>
            <person name="Stursova M."/>
            <person name="Martinez M.J."/>
            <person name="Novotny C."/>
            <person name="Magnuson J.K."/>
            <person name="Spatafora J.W."/>
            <person name="Maurice S."/>
            <person name="Pangilinan J."/>
            <person name="Andreopoulos W."/>
            <person name="LaButti K."/>
            <person name="Hundley H."/>
            <person name="Na H."/>
            <person name="Kuo A."/>
            <person name="Barry K."/>
            <person name="Lipzen A."/>
            <person name="Henrissat B."/>
            <person name="Riley R."/>
            <person name="Ahrendt S."/>
            <person name="Nagy L.G."/>
            <person name="Grigoriev I.V."/>
            <person name="Martin F."/>
            <person name="Rosso M.N."/>
        </authorList>
    </citation>
    <scope>NUCLEOTIDE SEQUENCE</scope>
    <source>
        <strain evidence="1">CBS 384.51</strain>
    </source>
</reference>
<dbReference type="EMBL" id="MU274903">
    <property type="protein sequence ID" value="KAI0092457.1"/>
    <property type="molecule type" value="Genomic_DNA"/>
</dbReference>
<accession>A0ACB8UDR6</accession>
<name>A0ACB8UDR6_9APHY</name>
<dbReference type="Proteomes" id="UP001055072">
    <property type="component" value="Unassembled WGS sequence"/>
</dbReference>
<proteinExistence type="predicted"/>
<sequence>MLSSLFVLLAASITYALALNTTIGRHCASHLTPEKLAAYETHFAKHKVEKSVLLESDQDFALEVEIPVYFHVVSANSTVEGGNIPDWQIAAQMAILNLDYHATGLTFKLANITRTVKAGWFNAVGPDGTTQTAMKKQLRQGGIDALNVYTVGFTSGSGVGQLGFSAFPIEYADDPIDDGVVILFSTVPGGAKTNYNFGRTLTHEAGHWAGLYHPFQGGCDGVGDEVDDTPAEAVASFGCPIGRDTCPSPGVDPIHNYMDYSYDICMNQFTPGQISRMHSQLRTYRNITI</sequence>
<keyword evidence="1" id="KW-0378">Hydrolase</keyword>
<keyword evidence="1" id="KW-0482">Metalloprotease</keyword>
<evidence type="ECO:0000313" key="2">
    <source>
        <dbReference type="Proteomes" id="UP001055072"/>
    </source>
</evidence>
<comment type="caution">
    <text evidence="1">The sequence shown here is derived from an EMBL/GenBank/DDBJ whole genome shotgun (WGS) entry which is preliminary data.</text>
</comment>
<keyword evidence="2" id="KW-1185">Reference proteome</keyword>
<evidence type="ECO:0000313" key="1">
    <source>
        <dbReference type="EMBL" id="KAI0092457.1"/>
    </source>
</evidence>
<keyword evidence="1" id="KW-0645">Protease</keyword>
<protein>
    <submittedName>
        <fullName evidence="1">Metalloprotease</fullName>
    </submittedName>
</protein>
<organism evidence="1 2">
    <name type="scientific">Irpex rosettiformis</name>
    <dbReference type="NCBI Taxonomy" id="378272"/>
    <lineage>
        <taxon>Eukaryota</taxon>
        <taxon>Fungi</taxon>
        <taxon>Dikarya</taxon>
        <taxon>Basidiomycota</taxon>
        <taxon>Agaricomycotina</taxon>
        <taxon>Agaricomycetes</taxon>
        <taxon>Polyporales</taxon>
        <taxon>Irpicaceae</taxon>
        <taxon>Irpex</taxon>
    </lineage>
</organism>